<evidence type="ECO:0000313" key="2">
    <source>
        <dbReference type="EMBL" id="MBU3079462.1"/>
    </source>
</evidence>
<dbReference type="RefSeq" id="WP_216327714.1">
    <property type="nucleotide sequence ID" value="NZ_JAHKRT010000010.1"/>
</dbReference>
<accession>A0ABS6BP80</accession>
<gene>
    <name evidence="2" type="ORF">KOF26_16515</name>
</gene>
<organism evidence="2 3">
    <name type="scientific">Sphingomonas quercus</name>
    <dbReference type="NCBI Taxonomy" id="2842451"/>
    <lineage>
        <taxon>Bacteria</taxon>
        <taxon>Pseudomonadati</taxon>
        <taxon>Pseudomonadota</taxon>
        <taxon>Alphaproteobacteria</taxon>
        <taxon>Sphingomonadales</taxon>
        <taxon>Sphingomonadaceae</taxon>
        <taxon>Sphingomonas</taxon>
    </lineage>
</organism>
<keyword evidence="3" id="KW-1185">Reference proteome</keyword>
<evidence type="ECO:0000313" key="3">
    <source>
        <dbReference type="Proteomes" id="UP000776276"/>
    </source>
</evidence>
<sequence length="109" mass="12129">MCKKHESRRTEVGGLRFISLEWRRSDQDRGNHKGLSRDGKRRQRSGFEQTHVTGSLIYRPVGPTARLCGAAQIGSRQIISNANNESAIADFATRFADGSARLTGEKGRK</sequence>
<protein>
    <submittedName>
        <fullName evidence="2">Uncharacterized protein</fullName>
    </submittedName>
</protein>
<feature type="region of interest" description="Disordered" evidence="1">
    <location>
        <begin position="26"/>
        <end position="52"/>
    </location>
</feature>
<feature type="compositionally biased region" description="Basic and acidic residues" evidence="1">
    <location>
        <begin position="26"/>
        <end position="38"/>
    </location>
</feature>
<comment type="caution">
    <text evidence="2">The sequence shown here is derived from an EMBL/GenBank/DDBJ whole genome shotgun (WGS) entry which is preliminary data.</text>
</comment>
<name>A0ABS6BP80_9SPHN</name>
<dbReference type="Proteomes" id="UP000776276">
    <property type="component" value="Unassembled WGS sequence"/>
</dbReference>
<reference evidence="2 3" key="1">
    <citation type="submission" date="2021-06" db="EMBL/GenBank/DDBJ databases">
        <title>Sphingomonas sp. XMGL2, whole genome shotgun sequencing project.</title>
        <authorList>
            <person name="Zhao G."/>
            <person name="Shen L."/>
        </authorList>
    </citation>
    <scope>NUCLEOTIDE SEQUENCE [LARGE SCALE GENOMIC DNA]</scope>
    <source>
        <strain evidence="2 3">XMGL2</strain>
    </source>
</reference>
<proteinExistence type="predicted"/>
<evidence type="ECO:0000256" key="1">
    <source>
        <dbReference type="SAM" id="MobiDB-lite"/>
    </source>
</evidence>
<dbReference type="EMBL" id="JAHKRT010000010">
    <property type="protein sequence ID" value="MBU3079462.1"/>
    <property type="molecule type" value="Genomic_DNA"/>
</dbReference>